<evidence type="ECO:0000313" key="4">
    <source>
        <dbReference type="Proteomes" id="UP000007030"/>
    </source>
</evidence>
<keyword evidence="4" id="KW-1185">Reference proteome</keyword>
<evidence type="ECO:0000256" key="2">
    <source>
        <dbReference type="SAM" id="SignalP"/>
    </source>
</evidence>
<sequence>MRMLQRAGVAGALLSGLAIAQINAVFVTHERVLEDGQVRVYTGARAFTVHSAADLEPLVARLAREARPARFVYDAARGWIAVEKLGYGFDLDEVRAAYREALEAGRTQFVLPVRVVEPEVSVADLARWGVRELLAEGRTSFRGSSAGRVHNIRLGAQKIDGTLIPPGTVFSFNAAVGPITREAGFGDSLVIVGDRTELGVGGGICQVSTTVYRAAFFAGLPIVERRAHSYQLAYYHPVGLDAAVYQPWLDLKFRNDTPGYILVQAHVQGQELVVRFFGTRDRTVDWEGPFISDRHPPPEPRYVLDSSLPPGAVKQVDWAAEGATVRVERTVRYADGRVVREVFTSRYRPWGAVYLVGPEPKPEPEPQAVGAAGQAALPLPPMLSPP</sequence>
<dbReference type="RefSeq" id="WP_013702972.1">
    <property type="nucleotide sequence ID" value="NC_015387.1"/>
</dbReference>
<keyword evidence="2" id="KW-0732">Signal</keyword>
<name>F2NLT7_MARHT</name>
<dbReference type="STRING" id="869210.Marky_0154"/>
<dbReference type="PANTHER" id="PTHR35788:SF1">
    <property type="entry name" value="EXPORTED PROTEIN"/>
    <property type="match status" value="1"/>
</dbReference>
<dbReference type="HOGENOM" id="CLU_047936_0_0_0"/>
<dbReference type="PANTHER" id="PTHR35788">
    <property type="entry name" value="EXPORTED PROTEIN-RELATED"/>
    <property type="match status" value="1"/>
</dbReference>
<feature type="region of interest" description="Disordered" evidence="1">
    <location>
        <begin position="359"/>
        <end position="386"/>
    </location>
</feature>
<reference evidence="3 4" key="1">
    <citation type="journal article" date="2012" name="Stand. Genomic Sci.">
        <title>Complete genome sequence of the aerobic, heterotroph Marinithermus hydrothermalis type strain (T1(T)) from a deep-sea hydrothermal vent chimney.</title>
        <authorList>
            <person name="Copeland A."/>
            <person name="Gu W."/>
            <person name="Yasawong M."/>
            <person name="Lapidus A."/>
            <person name="Lucas S."/>
            <person name="Deshpande S."/>
            <person name="Pagani I."/>
            <person name="Tapia R."/>
            <person name="Cheng J.F."/>
            <person name="Goodwin L.A."/>
            <person name="Pitluck S."/>
            <person name="Liolios K."/>
            <person name="Ivanova N."/>
            <person name="Mavromatis K."/>
            <person name="Mikhailova N."/>
            <person name="Pati A."/>
            <person name="Chen A."/>
            <person name="Palaniappan K."/>
            <person name="Land M."/>
            <person name="Pan C."/>
            <person name="Brambilla E.M."/>
            <person name="Rohde M."/>
            <person name="Tindall B.J."/>
            <person name="Sikorski J."/>
            <person name="Goker M."/>
            <person name="Detter J.C."/>
            <person name="Bristow J."/>
            <person name="Eisen J.A."/>
            <person name="Markowitz V."/>
            <person name="Hugenholtz P."/>
            <person name="Kyrpides N.C."/>
            <person name="Klenk H.P."/>
            <person name="Woyke T."/>
        </authorList>
    </citation>
    <scope>NUCLEOTIDE SEQUENCE [LARGE SCALE GENOMIC DNA]</scope>
    <source>
        <strain evidence="4">DSM 14884 / JCM 11576 / T1</strain>
    </source>
</reference>
<feature type="signal peptide" evidence="2">
    <location>
        <begin position="1"/>
        <end position="20"/>
    </location>
</feature>
<dbReference type="EMBL" id="CP002630">
    <property type="protein sequence ID" value="AEB10917.1"/>
    <property type="molecule type" value="Genomic_DNA"/>
</dbReference>
<evidence type="ECO:0000256" key="1">
    <source>
        <dbReference type="SAM" id="MobiDB-lite"/>
    </source>
</evidence>
<dbReference type="KEGG" id="mhd:Marky_0154"/>
<evidence type="ECO:0000313" key="3">
    <source>
        <dbReference type="EMBL" id="AEB10917.1"/>
    </source>
</evidence>
<organism evidence="3 4">
    <name type="scientific">Marinithermus hydrothermalis (strain DSM 14884 / JCM 11576 / T1)</name>
    <dbReference type="NCBI Taxonomy" id="869210"/>
    <lineage>
        <taxon>Bacteria</taxon>
        <taxon>Thermotogati</taxon>
        <taxon>Deinococcota</taxon>
        <taxon>Deinococci</taxon>
        <taxon>Thermales</taxon>
        <taxon>Thermaceae</taxon>
        <taxon>Marinithermus</taxon>
    </lineage>
</organism>
<accession>F2NLT7</accession>
<feature type="compositionally biased region" description="Low complexity" evidence="1">
    <location>
        <begin position="366"/>
        <end position="377"/>
    </location>
</feature>
<dbReference type="AlphaFoldDB" id="F2NLT7"/>
<dbReference type="Pfam" id="PF04294">
    <property type="entry name" value="VanW"/>
    <property type="match status" value="1"/>
</dbReference>
<protein>
    <submittedName>
        <fullName evidence="3">VanW family protein</fullName>
    </submittedName>
</protein>
<dbReference type="eggNOG" id="COG2720">
    <property type="taxonomic scope" value="Bacteria"/>
</dbReference>
<dbReference type="InterPro" id="IPR052913">
    <property type="entry name" value="Glycopeptide_resist_protein"/>
</dbReference>
<feature type="chain" id="PRO_5003287292" evidence="2">
    <location>
        <begin position="21"/>
        <end position="386"/>
    </location>
</feature>
<dbReference type="Proteomes" id="UP000007030">
    <property type="component" value="Chromosome"/>
</dbReference>
<gene>
    <name evidence="3" type="ordered locus">Marky_0154</name>
</gene>
<dbReference type="InterPro" id="IPR007391">
    <property type="entry name" value="Vancomycin_resist_VanW"/>
</dbReference>
<proteinExistence type="predicted"/>